<dbReference type="Pfam" id="PF00293">
    <property type="entry name" value="NUDIX"/>
    <property type="match status" value="1"/>
</dbReference>
<protein>
    <recommendedName>
        <fullName evidence="4">Nudix hydrolase domain-containing protein</fullName>
    </recommendedName>
</protein>
<dbReference type="GO" id="GO:0005737">
    <property type="term" value="C:cytoplasm"/>
    <property type="evidence" value="ECO:0007669"/>
    <property type="project" value="TreeGrafter"/>
</dbReference>
<feature type="compositionally biased region" description="Polar residues" evidence="3">
    <location>
        <begin position="260"/>
        <end position="269"/>
    </location>
</feature>
<dbReference type="PRINTS" id="PR00502">
    <property type="entry name" value="NUDIXFAMILY"/>
</dbReference>
<keyword evidence="1 2" id="KW-0378">Hydrolase</keyword>
<dbReference type="AlphaFoldDB" id="A0A564Y6M0"/>
<dbReference type="GO" id="GO:0000290">
    <property type="term" value="P:deadenylation-dependent decapping of nuclear-transcribed mRNA"/>
    <property type="evidence" value="ECO:0007669"/>
    <property type="project" value="TreeGrafter"/>
</dbReference>
<dbReference type="Gene3D" id="3.90.79.10">
    <property type="entry name" value="Nucleoside Triphosphate Pyrophosphohydrolase"/>
    <property type="match status" value="1"/>
</dbReference>
<comment type="similarity">
    <text evidence="2">Belongs to the Nudix hydrolase family.</text>
</comment>
<dbReference type="PANTHER" id="PTHR23114:SF17">
    <property type="entry name" value="M7GPPPN-MRNA HYDROLASE"/>
    <property type="match status" value="1"/>
</dbReference>
<dbReference type="InterPro" id="IPR020476">
    <property type="entry name" value="Nudix_hydrolase"/>
</dbReference>
<evidence type="ECO:0000259" key="4">
    <source>
        <dbReference type="PROSITE" id="PS51462"/>
    </source>
</evidence>
<dbReference type="PROSITE" id="PS00893">
    <property type="entry name" value="NUDIX_BOX"/>
    <property type="match status" value="1"/>
</dbReference>
<reference evidence="5 6" key="1">
    <citation type="submission" date="2019-07" db="EMBL/GenBank/DDBJ databases">
        <authorList>
            <person name="Jastrzebski P J."/>
            <person name="Paukszto L."/>
            <person name="Jastrzebski P J."/>
        </authorList>
    </citation>
    <scope>NUCLEOTIDE SEQUENCE [LARGE SCALE GENOMIC DNA]</scope>
    <source>
        <strain evidence="5 6">WMS-il1</strain>
    </source>
</reference>
<dbReference type="GO" id="GO:0016787">
    <property type="term" value="F:hydrolase activity"/>
    <property type="evidence" value="ECO:0007669"/>
    <property type="project" value="UniProtKB-KW"/>
</dbReference>
<dbReference type="InterPro" id="IPR020084">
    <property type="entry name" value="NUDIX_hydrolase_CS"/>
</dbReference>
<gene>
    <name evidence="5" type="ORF">WMSIL1_LOCUS3446</name>
</gene>
<dbReference type="Proteomes" id="UP000321570">
    <property type="component" value="Unassembled WGS sequence"/>
</dbReference>
<keyword evidence="6" id="KW-1185">Reference proteome</keyword>
<dbReference type="SUPFAM" id="SSF55811">
    <property type="entry name" value="Nudix"/>
    <property type="match status" value="1"/>
</dbReference>
<evidence type="ECO:0000313" key="6">
    <source>
        <dbReference type="Proteomes" id="UP000321570"/>
    </source>
</evidence>
<dbReference type="InterPro" id="IPR015797">
    <property type="entry name" value="NUDIX_hydrolase-like_dom_sf"/>
</dbReference>
<dbReference type="EMBL" id="CABIJS010000110">
    <property type="protein sequence ID" value="VUZ42891.1"/>
    <property type="molecule type" value="Genomic_DNA"/>
</dbReference>
<dbReference type="InterPro" id="IPR000086">
    <property type="entry name" value="NUDIX_hydrolase_dom"/>
</dbReference>
<evidence type="ECO:0000256" key="2">
    <source>
        <dbReference type="RuleBase" id="RU003476"/>
    </source>
</evidence>
<sequence length="269" mass="32253">MSVVYDKPVTRKDVIDAYNDLRSEIIKNYANPTEAFWEENYMYLFRDLKYCFHLFRWEIYANATLYTYYKAFFEKFPDCFPRSVDWQSVFNKWKDSEEQRKVVNAIIFSKKLRHFLVVKGFYLDKWMFPGGKVKFNETDEEGVIREVKEETGLDIKNLTNKIVSFETKGEKRSFRTYVVEGIKFTESMTPEKIWEVEKIKWIPTHNIPDVLDEEFSLIEYLTRGISKYVSARKDNKTQQQALRDNDIWLNPPTNLPSPHPFSNKTRNKF</sequence>
<dbReference type="PROSITE" id="PS51462">
    <property type="entry name" value="NUDIX"/>
    <property type="match status" value="1"/>
</dbReference>
<feature type="region of interest" description="Disordered" evidence="3">
    <location>
        <begin position="241"/>
        <end position="269"/>
    </location>
</feature>
<evidence type="ECO:0000256" key="1">
    <source>
        <dbReference type="ARBA" id="ARBA00022801"/>
    </source>
</evidence>
<proteinExistence type="inferred from homology"/>
<feature type="domain" description="Nudix hydrolase" evidence="4">
    <location>
        <begin position="98"/>
        <end position="225"/>
    </location>
</feature>
<accession>A0A564Y6M0</accession>
<evidence type="ECO:0000313" key="5">
    <source>
        <dbReference type="EMBL" id="VUZ42891.1"/>
    </source>
</evidence>
<dbReference type="PANTHER" id="PTHR23114">
    <property type="entry name" value="M7GPPPN-MRNA HYDROLASE"/>
    <property type="match status" value="1"/>
</dbReference>
<evidence type="ECO:0000256" key="3">
    <source>
        <dbReference type="SAM" id="MobiDB-lite"/>
    </source>
</evidence>
<organism evidence="5 6">
    <name type="scientific">Hymenolepis diminuta</name>
    <name type="common">Rat tapeworm</name>
    <dbReference type="NCBI Taxonomy" id="6216"/>
    <lineage>
        <taxon>Eukaryota</taxon>
        <taxon>Metazoa</taxon>
        <taxon>Spiralia</taxon>
        <taxon>Lophotrochozoa</taxon>
        <taxon>Platyhelminthes</taxon>
        <taxon>Cestoda</taxon>
        <taxon>Eucestoda</taxon>
        <taxon>Cyclophyllidea</taxon>
        <taxon>Hymenolepididae</taxon>
        <taxon>Hymenolepis</taxon>
    </lineage>
</organism>
<name>A0A564Y6M0_HYMDI</name>